<protein>
    <submittedName>
        <fullName evidence="2">NAD(P)H-dependent oxidoreductase</fullName>
        <ecNumber evidence="2">1.-.-.-</ecNumber>
    </submittedName>
</protein>
<proteinExistence type="predicted"/>
<dbReference type="InterPro" id="IPR005025">
    <property type="entry name" value="FMN_Rdtase-like_dom"/>
</dbReference>
<keyword evidence="3" id="KW-1185">Reference proteome</keyword>
<dbReference type="InterPro" id="IPR029039">
    <property type="entry name" value="Flavoprotein-like_sf"/>
</dbReference>
<evidence type="ECO:0000313" key="2">
    <source>
        <dbReference type="EMBL" id="MET8437037.1"/>
    </source>
</evidence>
<dbReference type="EC" id="1.-.-.-" evidence="2"/>
<gene>
    <name evidence="2" type="ORF">ABZV61_30595</name>
</gene>
<dbReference type="EMBL" id="JBEXIP010000032">
    <property type="protein sequence ID" value="MET8437037.1"/>
    <property type="molecule type" value="Genomic_DNA"/>
</dbReference>
<comment type="caution">
    <text evidence="2">The sequence shown here is derived from an EMBL/GenBank/DDBJ whole genome shotgun (WGS) entry which is preliminary data.</text>
</comment>
<evidence type="ECO:0000313" key="3">
    <source>
        <dbReference type="Proteomes" id="UP001550044"/>
    </source>
</evidence>
<dbReference type="GO" id="GO:0016491">
    <property type="term" value="F:oxidoreductase activity"/>
    <property type="evidence" value="ECO:0007669"/>
    <property type="project" value="UniProtKB-KW"/>
</dbReference>
<organism evidence="2 3">
    <name type="scientific">Streptomyces sp. 900116325</name>
    <dbReference type="NCBI Taxonomy" id="3154295"/>
    <lineage>
        <taxon>Bacteria</taxon>
        <taxon>Bacillati</taxon>
        <taxon>Actinomycetota</taxon>
        <taxon>Actinomycetes</taxon>
        <taxon>Kitasatosporales</taxon>
        <taxon>Streptomycetaceae</taxon>
        <taxon>Streptomyces</taxon>
    </lineage>
</organism>
<sequence>MNRIGIILGSTRPGRLGAQVAGWVHDIAGRRGDADFELVDLADYRLPHFDQAVPPARGGEGGPEAQEWVRTIDGLDGFVFVTPEYNHQMPGVLKNAIDFVFAEWADKAAGIVSYGVVGGTGSAAQLRQMCGLLGLADVPAQVSLHLASDFENFSVFAPSEFSTDALKGLLDRVVEWTEALAPVRRRRAASLA</sequence>
<feature type="domain" description="NADPH-dependent FMN reductase-like" evidence="1">
    <location>
        <begin position="3"/>
        <end position="147"/>
    </location>
</feature>
<accession>A0ABV2UGQ3</accession>
<dbReference type="PANTHER" id="PTHR30543:SF21">
    <property type="entry name" value="NAD(P)H-DEPENDENT FMN REDUCTASE LOT6"/>
    <property type="match status" value="1"/>
</dbReference>
<keyword evidence="2" id="KW-0560">Oxidoreductase</keyword>
<reference evidence="2 3" key="1">
    <citation type="submission" date="2024-06" db="EMBL/GenBank/DDBJ databases">
        <title>The Natural Products Discovery Center: Release of the First 8490 Sequenced Strains for Exploring Actinobacteria Biosynthetic Diversity.</title>
        <authorList>
            <person name="Kalkreuter E."/>
            <person name="Kautsar S.A."/>
            <person name="Yang D."/>
            <person name="Bader C.D."/>
            <person name="Teijaro C.N."/>
            <person name="Fluegel L."/>
            <person name="Davis C.M."/>
            <person name="Simpson J.R."/>
            <person name="Lauterbach L."/>
            <person name="Steele A.D."/>
            <person name="Gui C."/>
            <person name="Meng S."/>
            <person name="Li G."/>
            <person name="Viehrig K."/>
            <person name="Ye F."/>
            <person name="Su P."/>
            <person name="Kiefer A.F."/>
            <person name="Nichols A."/>
            <person name="Cepeda A.J."/>
            <person name="Yan W."/>
            <person name="Fan B."/>
            <person name="Jiang Y."/>
            <person name="Adhikari A."/>
            <person name="Zheng C.-J."/>
            <person name="Schuster L."/>
            <person name="Cowan T.M."/>
            <person name="Smanski M.J."/>
            <person name="Chevrette M.G."/>
            <person name="De Carvalho L.P.S."/>
            <person name="Shen B."/>
        </authorList>
    </citation>
    <scope>NUCLEOTIDE SEQUENCE [LARGE SCALE GENOMIC DNA]</scope>
    <source>
        <strain evidence="2 3">NPDC005137</strain>
    </source>
</reference>
<dbReference type="SUPFAM" id="SSF52218">
    <property type="entry name" value="Flavoproteins"/>
    <property type="match status" value="1"/>
</dbReference>
<dbReference type="RefSeq" id="WP_356711812.1">
    <property type="nucleotide sequence ID" value="NZ_JBEXIP010000032.1"/>
</dbReference>
<name>A0ABV2UGQ3_9ACTN</name>
<dbReference type="Pfam" id="PF03358">
    <property type="entry name" value="FMN_red"/>
    <property type="match status" value="1"/>
</dbReference>
<dbReference type="Proteomes" id="UP001550044">
    <property type="component" value="Unassembled WGS sequence"/>
</dbReference>
<evidence type="ECO:0000259" key="1">
    <source>
        <dbReference type="Pfam" id="PF03358"/>
    </source>
</evidence>
<dbReference type="PANTHER" id="PTHR30543">
    <property type="entry name" value="CHROMATE REDUCTASE"/>
    <property type="match status" value="1"/>
</dbReference>
<dbReference type="InterPro" id="IPR050712">
    <property type="entry name" value="NAD(P)H-dep_reductase"/>
</dbReference>
<dbReference type="Gene3D" id="3.40.50.360">
    <property type="match status" value="1"/>
</dbReference>